<accession>D2QCQ2</accession>
<dbReference type="GO" id="GO:0008483">
    <property type="term" value="F:transaminase activity"/>
    <property type="evidence" value="ECO:0007669"/>
    <property type="project" value="InterPro"/>
</dbReference>
<keyword evidence="4 7" id="KW-0663">Pyridoxal phosphate</keyword>
<comment type="subunit">
    <text evidence="7">Homodimer.</text>
</comment>
<comment type="catalytic activity">
    <reaction evidence="7">
        <text>(S)-4-amino-5-oxopentanoate = 5-aminolevulinate</text>
        <dbReference type="Rhea" id="RHEA:14265"/>
        <dbReference type="ChEBI" id="CHEBI:57501"/>
        <dbReference type="ChEBI" id="CHEBI:356416"/>
        <dbReference type="EC" id="5.4.3.8"/>
    </reaction>
</comment>
<keyword evidence="9" id="KW-1185">Reference proteome</keyword>
<dbReference type="HAMAP" id="MF_00375">
    <property type="entry name" value="HemL_aminotrans_3"/>
    <property type="match status" value="1"/>
</dbReference>
<protein>
    <recommendedName>
        <fullName evidence="7">Glutamate-1-semialdehyde 2,1-aminomutase</fullName>
        <shortName evidence="7">GSA</shortName>
        <ecNumber evidence="7">5.4.3.8</ecNumber>
    </recommendedName>
    <alternativeName>
        <fullName evidence="7">Glutamate-1-semialdehyde aminotransferase</fullName>
        <shortName evidence="7">GSA-AT</shortName>
    </alternativeName>
</protein>
<dbReference type="InterPro" id="IPR015422">
    <property type="entry name" value="PyrdxlP-dep_Trfase_small"/>
</dbReference>
<evidence type="ECO:0000256" key="3">
    <source>
        <dbReference type="ARBA" id="ARBA00008981"/>
    </source>
</evidence>
<dbReference type="SUPFAM" id="SSF53383">
    <property type="entry name" value="PLP-dependent transferases"/>
    <property type="match status" value="1"/>
</dbReference>
<dbReference type="InterPro" id="IPR049704">
    <property type="entry name" value="Aminotrans_3_PPA_site"/>
</dbReference>
<dbReference type="GO" id="GO:0042286">
    <property type="term" value="F:glutamate-1-semialdehyde 2,1-aminomutase activity"/>
    <property type="evidence" value="ECO:0007669"/>
    <property type="project" value="UniProtKB-UniRule"/>
</dbReference>
<comment type="cofactor">
    <cofactor evidence="1 7">
        <name>pyridoxal 5'-phosphate</name>
        <dbReference type="ChEBI" id="CHEBI:597326"/>
    </cofactor>
</comment>
<dbReference type="Proteomes" id="UP000002028">
    <property type="component" value="Chromosome"/>
</dbReference>
<evidence type="ECO:0000313" key="8">
    <source>
        <dbReference type="EMBL" id="ADB38057.1"/>
    </source>
</evidence>
<keyword evidence="5 7" id="KW-0413">Isomerase</keyword>
<dbReference type="PANTHER" id="PTHR43713:SF3">
    <property type="entry name" value="GLUTAMATE-1-SEMIALDEHYDE 2,1-AMINOMUTASE 1, CHLOROPLASTIC-RELATED"/>
    <property type="match status" value="1"/>
</dbReference>
<dbReference type="AlphaFoldDB" id="D2QCQ2"/>
<keyword evidence="7" id="KW-0963">Cytoplasm</keyword>
<feature type="modified residue" description="N6-(pyridoxal phosphate)lysine" evidence="7">
    <location>
        <position position="287"/>
    </location>
</feature>
<gene>
    <name evidence="7" type="primary">hemL</name>
    <name evidence="8" type="ordered locus">Slin_2012</name>
</gene>
<evidence type="ECO:0000256" key="5">
    <source>
        <dbReference type="ARBA" id="ARBA00023235"/>
    </source>
</evidence>
<dbReference type="Gene3D" id="3.90.1150.10">
    <property type="entry name" value="Aspartate Aminotransferase, domain 1"/>
    <property type="match status" value="1"/>
</dbReference>
<comment type="pathway">
    <text evidence="2 7">Porphyrin-containing compound metabolism; protoporphyrin-IX biosynthesis; 5-aminolevulinate from L-glutamyl-tRNA(Glu): step 2/2.</text>
</comment>
<dbReference type="Pfam" id="PF00202">
    <property type="entry name" value="Aminotran_3"/>
    <property type="match status" value="1"/>
</dbReference>
<dbReference type="NCBIfam" id="NF000818">
    <property type="entry name" value="PRK00062.1"/>
    <property type="match status" value="1"/>
</dbReference>
<reference evidence="8 9" key="1">
    <citation type="journal article" date="2010" name="Stand. Genomic Sci.">
        <title>Complete genome sequence of Spirosoma linguale type strain (1).</title>
        <authorList>
            <person name="Lail K."/>
            <person name="Sikorski J."/>
            <person name="Saunders E."/>
            <person name="Lapidus A."/>
            <person name="Glavina Del Rio T."/>
            <person name="Copeland A."/>
            <person name="Tice H."/>
            <person name="Cheng J.-F."/>
            <person name="Lucas S."/>
            <person name="Nolan M."/>
            <person name="Bruce D."/>
            <person name="Goodwin L."/>
            <person name="Pitluck S."/>
            <person name="Ivanova N."/>
            <person name="Mavromatis K."/>
            <person name="Ovchinnikova G."/>
            <person name="Pati A."/>
            <person name="Chen A."/>
            <person name="Palaniappan K."/>
            <person name="Land M."/>
            <person name="Hauser L."/>
            <person name="Chang Y.-J."/>
            <person name="Jeffries C.D."/>
            <person name="Chain P."/>
            <person name="Brettin T."/>
            <person name="Detter J.C."/>
            <person name="Schuetze A."/>
            <person name="Rohde M."/>
            <person name="Tindall B.J."/>
            <person name="Goeker M."/>
            <person name="Bristow J."/>
            <person name="Eisen J.A."/>
            <person name="Markowitz V."/>
            <person name="Hugenholtz P."/>
            <person name="Kyrpides N.C."/>
            <person name="Klenk H.-P."/>
            <person name="Chen F."/>
        </authorList>
    </citation>
    <scope>NUCLEOTIDE SEQUENCE [LARGE SCALE GENOMIC DNA]</scope>
    <source>
        <strain evidence="9">ATCC 33905 / DSM 74 / LMG 10896 / Claus 1</strain>
    </source>
</reference>
<dbReference type="GO" id="GO:0030170">
    <property type="term" value="F:pyridoxal phosphate binding"/>
    <property type="evidence" value="ECO:0007669"/>
    <property type="project" value="InterPro"/>
</dbReference>
<dbReference type="Gene3D" id="3.40.640.10">
    <property type="entry name" value="Type I PLP-dependent aspartate aminotransferase-like (Major domain)"/>
    <property type="match status" value="1"/>
</dbReference>
<dbReference type="NCBIfam" id="TIGR00713">
    <property type="entry name" value="hemL"/>
    <property type="match status" value="1"/>
</dbReference>
<evidence type="ECO:0000256" key="4">
    <source>
        <dbReference type="ARBA" id="ARBA00022898"/>
    </source>
</evidence>
<keyword evidence="6 7" id="KW-0627">Porphyrin biosynthesis</keyword>
<name>D2QCQ2_SPILD</name>
<dbReference type="InterPro" id="IPR015424">
    <property type="entry name" value="PyrdxlP-dep_Trfase"/>
</dbReference>
<dbReference type="GO" id="GO:0006782">
    <property type="term" value="P:protoporphyrinogen IX biosynthetic process"/>
    <property type="evidence" value="ECO:0007669"/>
    <property type="project" value="UniProtKB-UniRule"/>
</dbReference>
<comment type="similarity">
    <text evidence="3 7">Belongs to the class-III pyridoxal-phosphate-dependent aminotransferase family. HemL subfamily.</text>
</comment>
<dbReference type="HOGENOM" id="CLU_016922_1_5_10"/>
<evidence type="ECO:0000256" key="7">
    <source>
        <dbReference type="HAMAP-Rule" id="MF_00375"/>
    </source>
</evidence>
<dbReference type="EC" id="5.4.3.8" evidence="7"/>
<dbReference type="GO" id="GO:0005737">
    <property type="term" value="C:cytoplasm"/>
    <property type="evidence" value="ECO:0007669"/>
    <property type="project" value="UniProtKB-SubCell"/>
</dbReference>
<dbReference type="CDD" id="cd00610">
    <property type="entry name" value="OAT_like"/>
    <property type="match status" value="1"/>
</dbReference>
<dbReference type="KEGG" id="sli:Slin_2012"/>
<proteinExistence type="inferred from homology"/>
<dbReference type="eggNOG" id="COG0001">
    <property type="taxonomic scope" value="Bacteria"/>
</dbReference>
<comment type="subcellular location">
    <subcellularLocation>
        <location evidence="7">Cytoplasm</location>
    </subcellularLocation>
</comment>
<evidence type="ECO:0000256" key="6">
    <source>
        <dbReference type="ARBA" id="ARBA00023244"/>
    </source>
</evidence>
<dbReference type="InterPro" id="IPR015421">
    <property type="entry name" value="PyrdxlP-dep_Trfase_major"/>
</dbReference>
<dbReference type="PANTHER" id="PTHR43713">
    <property type="entry name" value="GLUTAMATE-1-SEMIALDEHYDE 2,1-AMINOMUTASE"/>
    <property type="match status" value="1"/>
</dbReference>
<evidence type="ECO:0000256" key="2">
    <source>
        <dbReference type="ARBA" id="ARBA00004819"/>
    </source>
</evidence>
<evidence type="ECO:0000256" key="1">
    <source>
        <dbReference type="ARBA" id="ARBA00001933"/>
    </source>
</evidence>
<dbReference type="InterPro" id="IPR005814">
    <property type="entry name" value="Aminotrans_3"/>
</dbReference>
<sequence length="451" mass="48532">MSKRTNLSGGINSFFLSFAFQKMTTSEQLFEKAKTLIPGGVNSPVRAFRSVGGSPIFIKSAKGPYIVDEDGRQYIELINSWGPMILGHAFEPVEKAVRDAIQHSFSFGAPTRKEVEMAELITAMVPSVEKVRMVNSGTEATMAAIRVARGFTGRDKLIKFEGCYHGHGDSFLIAAGSGAMTMGIPDSPGVTKATAADTLTAPYNDLAAVETLLDNNHNQVAAIILEPVVGNMGCVLPEPGFLEGIRSLCDKHGVVLIFDEVMTGFRLAKGGAQERFGITPDLTTMGKIIGGGMPVGAYGGRADIMEMVAPAGPVYQAGTLSGNPIAMSAGLAMLHHLNDHPEVYTRLETIGKKLTDGFREGLQKAGLSYTINHIGSMFTLFMTNSPVSNFTEAKTCDTPLFGRYFHAMLERGVYLAPSQFESLFLSVALTDELVDQVIQANEESLLEIMNK</sequence>
<dbReference type="EMBL" id="CP001769">
    <property type="protein sequence ID" value="ADB38057.1"/>
    <property type="molecule type" value="Genomic_DNA"/>
</dbReference>
<dbReference type="FunFam" id="3.40.640.10:FF:000021">
    <property type="entry name" value="Glutamate-1-semialdehyde 2,1-aminomutase"/>
    <property type="match status" value="1"/>
</dbReference>
<dbReference type="InterPro" id="IPR004639">
    <property type="entry name" value="4pyrrol_synth_GluAld_NH2Trfase"/>
</dbReference>
<dbReference type="UniPathway" id="UPA00251">
    <property type="reaction ID" value="UER00317"/>
</dbReference>
<organism evidence="8 9">
    <name type="scientific">Spirosoma linguale (strain ATCC 33905 / DSM 74 / LMG 10896 / Claus 1)</name>
    <dbReference type="NCBI Taxonomy" id="504472"/>
    <lineage>
        <taxon>Bacteria</taxon>
        <taxon>Pseudomonadati</taxon>
        <taxon>Bacteroidota</taxon>
        <taxon>Cytophagia</taxon>
        <taxon>Cytophagales</taxon>
        <taxon>Cytophagaceae</taxon>
        <taxon>Spirosoma</taxon>
    </lineage>
</organism>
<dbReference type="STRING" id="504472.Slin_2012"/>
<dbReference type="PROSITE" id="PS00600">
    <property type="entry name" value="AA_TRANSFER_CLASS_3"/>
    <property type="match status" value="1"/>
</dbReference>
<evidence type="ECO:0000313" key="9">
    <source>
        <dbReference type="Proteomes" id="UP000002028"/>
    </source>
</evidence>